<evidence type="ECO:0000313" key="2">
    <source>
        <dbReference type="Proteomes" id="UP000053647"/>
    </source>
</evidence>
<dbReference type="Proteomes" id="UP000053647">
    <property type="component" value="Unassembled WGS sequence"/>
</dbReference>
<evidence type="ECO:0000313" key="1">
    <source>
        <dbReference type="EMBL" id="KIJ07463.1"/>
    </source>
</evidence>
<feature type="non-terminal residue" evidence="1">
    <location>
        <position position="65"/>
    </location>
</feature>
<organism evidence="1 2">
    <name type="scientific">Paxillus involutus ATCC 200175</name>
    <dbReference type="NCBI Taxonomy" id="664439"/>
    <lineage>
        <taxon>Eukaryota</taxon>
        <taxon>Fungi</taxon>
        <taxon>Dikarya</taxon>
        <taxon>Basidiomycota</taxon>
        <taxon>Agaricomycotina</taxon>
        <taxon>Agaricomycetes</taxon>
        <taxon>Agaricomycetidae</taxon>
        <taxon>Boletales</taxon>
        <taxon>Paxilineae</taxon>
        <taxon>Paxillaceae</taxon>
        <taxon>Paxillus</taxon>
    </lineage>
</organism>
<reference evidence="1 2" key="1">
    <citation type="submission" date="2014-06" db="EMBL/GenBank/DDBJ databases">
        <authorList>
            <consortium name="DOE Joint Genome Institute"/>
            <person name="Kuo A."/>
            <person name="Kohler A."/>
            <person name="Nagy L.G."/>
            <person name="Floudas D."/>
            <person name="Copeland A."/>
            <person name="Barry K.W."/>
            <person name="Cichocki N."/>
            <person name="Veneault-Fourrey C."/>
            <person name="LaButti K."/>
            <person name="Lindquist E.A."/>
            <person name="Lipzen A."/>
            <person name="Lundell T."/>
            <person name="Morin E."/>
            <person name="Murat C."/>
            <person name="Sun H."/>
            <person name="Tunlid A."/>
            <person name="Henrissat B."/>
            <person name="Grigoriev I.V."/>
            <person name="Hibbett D.S."/>
            <person name="Martin F."/>
            <person name="Nordberg H.P."/>
            <person name="Cantor M.N."/>
            <person name="Hua S.X."/>
        </authorList>
    </citation>
    <scope>NUCLEOTIDE SEQUENCE [LARGE SCALE GENOMIC DNA]</scope>
    <source>
        <strain evidence="1 2">ATCC 200175</strain>
    </source>
</reference>
<dbReference type="AlphaFoldDB" id="A0A0C9T8J2"/>
<proteinExistence type="predicted"/>
<name>A0A0C9T8J2_PAXIN</name>
<protein>
    <submittedName>
        <fullName evidence="1">Unplaced genomic scaffold PAXINscaffold_561, whole genome shotgun sequence</fullName>
    </submittedName>
</protein>
<feature type="non-terminal residue" evidence="1">
    <location>
        <position position="1"/>
    </location>
</feature>
<dbReference type="HOGENOM" id="CLU_157667_2_1_1"/>
<reference evidence="2" key="2">
    <citation type="submission" date="2015-01" db="EMBL/GenBank/DDBJ databases">
        <title>Evolutionary Origins and Diversification of the Mycorrhizal Mutualists.</title>
        <authorList>
            <consortium name="DOE Joint Genome Institute"/>
            <consortium name="Mycorrhizal Genomics Consortium"/>
            <person name="Kohler A."/>
            <person name="Kuo A."/>
            <person name="Nagy L.G."/>
            <person name="Floudas D."/>
            <person name="Copeland A."/>
            <person name="Barry K.W."/>
            <person name="Cichocki N."/>
            <person name="Veneault-Fourrey C."/>
            <person name="LaButti K."/>
            <person name="Lindquist E.A."/>
            <person name="Lipzen A."/>
            <person name="Lundell T."/>
            <person name="Morin E."/>
            <person name="Murat C."/>
            <person name="Riley R."/>
            <person name="Ohm R."/>
            <person name="Sun H."/>
            <person name="Tunlid A."/>
            <person name="Henrissat B."/>
            <person name="Grigoriev I.V."/>
            <person name="Hibbett D.S."/>
            <person name="Martin F."/>
        </authorList>
    </citation>
    <scope>NUCLEOTIDE SEQUENCE [LARGE SCALE GENOMIC DNA]</scope>
    <source>
        <strain evidence="2">ATCC 200175</strain>
    </source>
</reference>
<dbReference type="EMBL" id="KN819883">
    <property type="protein sequence ID" value="KIJ07463.1"/>
    <property type="molecule type" value="Genomic_DNA"/>
</dbReference>
<sequence>NVLCNVNIQHDCATARCTGVQVVSERQEHNETIRMTTVVNHSPANAFLLNTHALHNYRRIAAATP</sequence>
<accession>A0A0C9T8J2</accession>
<dbReference type="OrthoDB" id="3264327at2759"/>
<keyword evidence="2" id="KW-1185">Reference proteome</keyword>
<gene>
    <name evidence="1" type="ORF">PAXINDRAFT_22620</name>
</gene>